<feature type="domain" description="HTH luxR-type" evidence="3">
    <location>
        <begin position="827"/>
        <end position="884"/>
    </location>
</feature>
<dbReference type="Proteomes" id="UP001385809">
    <property type="component" value="Unassembled WGS sequence"/>
</dbReference>
<comment type="caution">
    <text evidence="4">The sequence shown here is derived from an EMBL/GenBank/DDBJ whole genome shotgun (WGS) entry which is preliminary data.</text>
</comment>
<feature type="region of interest" description="Disordered" evidence="1">
    <location>
        <begin position="51"/>
        <end position="81"/>
    </location>
</feature>
<protein>
    <submittedName>
        <fullName evidence="4">AAA family ATPase</fullName>
    </submittedName>
</protein>
<dbReference type="InterPro" id="IPR003593">
    <property type="entry name" value="AAA+_ATPase"/>
</dbReference>
<proteinExistence type="predicted"/>
<dbReference type="InterPro" id="IPR041664">
    <property type="entry name" value="AAA_16"/>
</dbReference>
<dbReference type="SMART" id="SM00421">
    <property type="entry name" value="HTH_LUXR"/>
    <property type="match status" value="1"/>
</dbReference>
<dbReference type="InterPro" id="IPR000792">
    <property type="entry name" value="Tscrpt_reg_LuxR_C"/>
</dbReference>
<name>A0ABU8MT79_9PSEU</name>
<dbReference type="Gene3D" id="1.10.10.10">
    <property type="entry name" value="Winged helix-like DNA-binding domain superfamily/Winged helix DNA-binding domain"/>
    <property type="match status" value="1"/>
</dbReference>
<reference evidence="4 5" key="1">
    <citation type="submission" date="2024-03" db="EMBL/GenBank/DDBJ databases">
        <title>Actinomycetospora sp. OC33-EN08, a novel actinomycete isolated from wild orchid (Aerides multiflora).</title>
        <authorList>
            <person name="Suriyachadkun C."/>
        </authorList>
    </citation>
    <scope>NUCLEOTIDE SEQUENCE [LARGE SCALE GENOMIC DNA]</scope>
    <source>
        <strain evidence="4 5">OC33-EN08</strain>
    </source>
</reference>
<evidence type="ECO:0000259" key="3">
    <source>
        <dbReference type="SMART" id="SM00421"/>
    </source>
</evidence>
<dbReference type="InterPro" id="IPR027417">
    <property type="entry name" value="P-loop_NTPase"/>
</dbReference>
<evidence type="ECO:0000313" key="4">
    <source>
        <dbReference type="EMBL" id="MEJ2870526.1"/>
    </source>
</evidence>
<dbReference type="SUPFAM" id="SSF46894">
    <property type="entry name" value="C-terminal effector domain of the bipartite response regulators"/>
    <property type="match status" value="1"/>
</dbReference>
<organism evidence="4 5">
    <name type="scientific">Actinomycetospora aurantiaca</name>
    <dbReference type="NCBI Taxonomy" id="3129233"/>
    <lineage>
        <taxon>Bacteria</taxon>
        <taxon>Bacillati</taxon>
        <taxon>Actinomycetota</taxon>
        <taxon>Actinomycetes</taxon>
        <taxon>Pseudonocardiales</taxon>
        <taxon>Pseudonocardiaceae</taxon>
        <taxon>Actinomycetospora</taxon>
    </lineage>
</organism>
<dbReference type="InterPro" id="IPR016032">
    <property type="entry name" value="Sig_transdc_resp-reg_C-effctor"/>
</dbReference>
<evidence type="ECO:0000313" key="5">
    <source>
        <dbReference type="Proteomes" id="UP001385809"/>
    </source>
</evidence>
<evidence type="ECO:0000259" key="2">
    <source>
        <dbReference type="SMART" id="SM00382"/>
    </source>
</evidence>
<sequence>MLTRGAPPLTVLTGPAGAGRTYALRELAGDLVAAGRSVHSLRFTPDRVLVPGRLSSSRTGTEDAGPSTILAPGPRRGAHTDPQVARRAGAAATAQLRGDGVLLVDDAQWADRDAVAVLEALVPRLRGTDARCVVTVRTPGLEPVRTDGLATIARLRELGLVTVRRMPLMRRDGVDRALRTALDAVPAADLVDGVLSVSRGVPVAVHDVVNAVIERDVVRIVDRHAYLVRPGPGGTADDQRHLLGSLRRLGADAWVTATATAFLHPLGAAAPALIAEALGTSVDRTRERLTTLHAAGFLHRGRRGESWRFLVPSVAAALRTAAGPFECRRLSALAVNAVWDGRAHCDDADFLNERILEAGSLVAAGPARRALLAQAARVAHASPLDASRWWRAASEVARDRPEWAMTRLTESAARFLGGDYDGCLRLVRGLFDEAGDQLPAEAAQEALVMLVYALHNTGDVTALEAIADGSGLMAQDDAAEALCRAIALGLLDRWSDALHLLDDTRDAWKGTSLTLDLGQALEAVADLYLGRPERFEARLAGGGPATRVSGEPRRDARKEVTTLLAHEDLRRSEAVLATEGIPEDTLSLTDRASLQMLRGDPGPSGDVLELARRALATGSVLGHDLGRVAMTRMAVAILWGRGHITVAGDLLTSAHAERPSLAHLLDDPGIPTAMALRDKERGRELAAASLRAATDRGIVAGLEMKRTRLGGLAFLLGDHAGAAEQLRALEDLGRKVPTDRTAMMVAFLRALVHRDGDAGWEAVTIGRARGVQFDLAIAQLQLVGSGIIDPTEILEAYAIFGRFAALLYRALARHQMARHHVTVPGRQTTVVENERLLATLVAEGFSNRQIATAIGASEKSVEGRLGRLFAHSGYQSRIELAGAIQRGELGT</sequence>
<dbReference type="EMBL" id="JBBEGN010000013">
    <property type="protein sequence ID" value="MEJ2870526.1"/>
    <property type="molecule type" value="Genomic_DNA"/>
</dbReference>
<dbReference type="Pfam" id="PF13191">
    <property type="entry name" value="AAA_16"/>
    <property type="match status" value="1"/>
</dbReference>
<gene>
    <name evidence="4" type="ORF">WCD74_22350</name>
</gene>
<accession>A0ABU8MT79</accession>
<feature type="domain" description="AAA+ ATPase" evidence="2">
    <location>
        <begin position="6"/>
        <end position="231"/>
    </location>
</feature>
<keyword evidence="5" id="KW-1185">Reference proteome</keyword>
<dbReference type="InterPro" id="IPR036388">
    <property type="entry name" value="WH-like_DNA-bd_sf"/>
</dbReference>
<evidence type="ECO:0000256" key="1">
    <source>
        <dbReference type="SAM" id="MobiDB-lite"/>
    </source>
</evidence>
<dbReference type="SMART" id="SM00382">
    <property type="entry name" value="AAA"/>
    <property type="match status" value="1"/>
</dbReference>
<dbReference type="SUPFAM" id="SSF52540">
    <property type="entry name" value="P-loop containing nucleoside triphosphate hydrolases"/>
    <property type="match status" value="1"/>
</dbReference>
<dbReference type="RefSeq" id="WP_337697114.1">
    <property type="nucleotide sequence ID" value="NZ_JBBEGN010000013.1"/>
</dbReference>